<dbReference type="CDD" id="cd17535">
    <property type="entry name" value="REC_NarL-like"/>
    <property type="match status" value="1"/>
</dbReference>
<dbReference type="InterPro" id="IPR039420">
    <property type="entry name" value="WalR-like"/>
</dbReference>
<dbReference type="InterPro" id="IPR011006">
    <property type="entry name" value="CheY-like_superfamily"/>
</dbReference>
<gene>
    <name evidence="6" type="ORF">GOQ09_22045</name>
</gene>
<dbReference type="SMART" id="SM00448">
    <property type="entry name" value="REC"/>
    <property type="match status" value="1"/>
</dbReference>
<feature type="modified residue" description="4-aspartylphosphate" evidence="3">
    <location>
        <position position="94"/>
    </location>
</feature>
<evidence type="ECO:0000259" key="4">
    <source>
        <dbReference type="PROSITE" id="PS50043"/>
    </source>
</evidence>
<dbReference type="PANTHER" id="PTHR43214">
    <property type="entry name" value="TWO-COMPONENT RESPONSE REGULATOR"/>
    <property type="match status" value="1"/>
</dbReference>
<evidence type="ECO:0000259" key="5">
    <source>
        <dbReference type="PROSITE" id="PS50110"/>
    </source>
</evidence>
<dbReference type="OrthoDB" id="3374006at2"/>
<dbReference type="GO" id="GO:0000160">
    <property type="term" value="P:phosphorelay signal transduction system"/>
    <property type="evidence" value="ECO:0007669"/>
    <property type="project" value="InterPro"/>
</dbReference>
<dbReference type="GO" id="GO:0003677">
    <property type="term" value="F:DNA binding"/>
    <property type="evidence" value="ECO:0007669"/>
    <property type="project" value="UniProtKB-KW"/>
</dbReference>
<organism evidence="6 7">
    <name type="scientific">Variovorax paradoxus</name>
    <dbReference type="NCBI Taxonomy" id="34073"/>
    <lineage>
        <taxon>Bacteria</taxon>
        <taxon>Pseudomonadati</taxon>
        <taxon>Pseudomonadota</taxon>
        <taxon>Betaproteobacteria</taxon>
        <taxon>Burkholderiales</taxon>
        <taxon>Comamonadaceae</taxon>
        <taxon>Variovorax</taxon>
    </lineage>
</organism>
<name>A0A6I6HMH1_VARPD</name>
<evidence type="ECO:0000256" key="3">
    <source>
        <dbReference type="PROSITE-ProRule" id="PRU00169"/>
    </source>
</evidence>
<dbReference type="Pfam" id="PF00196">
    <property type="entry name" value="GerE"/>
    <property type="match status" value="1"/>
</dbReference>
<evidence type="ECO:0000313" key="6">
    <source>
        <dbReference type="EMBL" id="QGW84089.1"/>
    </source>
</evidence>
<dbReference type="Gene3D" id="3.40.50.2300">
    <property type="match status" value="1"/>
</dbReference>
<dbReference type="AlphaFoldDB" id="A0A6I6HMH1"/>
<dbReference type="Proteomes" id="UP000425817">
    <property type="component" value="Chromosome"/>
</dbReference>
<keyword evidence="1 3" id="KW-0597">Phosphoprotein</keyword>
<dbReference type="InterPro" id="IPR058245">
    <property type="entry name" value="NreC/VraR/RcsB-like_REC"/>
</dbReference>
<feature type="domain" description="HTH luxR-type" evidence="4">
    <location>
        <begin position="185"/>
        <end position="247"/>
    </location>
</feature>
<evidence type="ECO:0000256" key="1">
    <source>
        <dbReference type="ARBA" id="ARBA00022553"/>
    </source>
</evidence>
<keyword evidence="2" id="KW-0238">DNA-binding</keyword>
<dbReference type="EMBL" id="CP046622">
    <property type="protein sequence ID" value="QGW84089.1"/>
    <property type="molecule type" value="Genomic_DNA"/>
</dbReference>
<dbReference type="GO" id="GO:0006355">
    <property type="term" value="P:regulation of DNA-templated transcription"/>
    <property type="evidence" value="ECO:0007669"/>
    <property type="project" value="InterPro"/>
</dbReference>
<feature type="domain" description="Response regulatory" evidence="5">
    <location>
        <begin position="37"/>
        <end position="159"/>
    </location>
</feature>
<dbReference type="SUPFAM" id="SSF52172">
    <property type="entry name" value="CheY-like"/>
    <property type="match status" value="1"/>
</dbReference>
<evidence type="ECO:0000256" key="2">
    <source>
        <dbReference type="ARBA" id="ARBA00023125"/>
    </source>
</evidence>
<dbReference type="PANTHER" id="PTHR43214:SF38">
    <property type="entry name" value="NITRATE_NITRITE RESPONSE REGULATOR PROTEIN NARL"/>
    <property type="match status" value="1"/>
</dbReference>
<dbReference type="PROSITE" id="PS50043">
    <property type="entry name" value="HTH_LUXR_2"/>
    <property type="match status" value="1"/>
</dbReference>
<dbReference type="InterPro" id="IPR001789">
    <property type="entry name" value="Sig_transdc_resp-reg_receiver"/>
</dbReference>
<proteinExistence type="predicted"/>
<accession>A0A6I6HMH1</accession>
<sequence length="247" mass="25737">MPARGVAKIGCVALPLESSSPSSPSTVEPGPARPPTAILVVDDHDLLRLGVRALVQAQAASSGASIEVFEAGNVARALALYEEHRDSIGLVLLDLALPDTHGLSGLAEFRLRYPAARIVVLSGTGNTSLAQGAVALGASAFLPKSADLKEVVGFIRACGLLDGGAVQTAPPPVMKTLGGYAETAHASAWQELTPRQMQVLQWVLEGKANKEIAQIANLSEGTVKNHVSTILLLFGVRSRAQLISSLR</sequence>
<dbReference type="InterPro" id="IPR016032">
    <property type="entry name" value="Sig_transdc_resp-reg_C-effctor"/>
</dbReference>
<dbReference type="CDD" id="cd06170">
    <property type="entry name" value="LuxR_C_like"/>
    <property type="match status" value="1"/>
</dbReference>
<dbReference type="InterPro" id="IPR000792">
    <property type="entry name" value="Tscrpt_reg_LuxR_C"/>
</dbReference>
<reference evidence="6 7" key="1">
    <citation type="submission" date="2019-12" db="EMBL/GenBank/DDBJ databases">
        <title>Hybrid Genome Assemblies of two High G+C Isolates from Undergraduate Microbiology Courses.</title>
        <authorList>
            <person name="Ne Ville C.J."/>
            <person name="Enright D."/>
            <person name="Hernandez I."/>
            <person name="Dodsworth J."/>
            <person name="Orwin P.M."/>
        </authorList>
    </citation>
    <scope>NUCLEOTIDE SEQUENCE [LARGE SCALE GENOMIC DNA]</scope>
    <source>
        <strain evidence="6 7">CSUSB</strain>
    </source>
</reference>
<dbReference type="PRINTS" id="PR00038">
    <property type="entry name" value="HTHLUXR"/>
</dbReference>
<dbReference type="PROSITE" id="PS50110">
    <property type="entry name" value="RESPONSE_REGULATORY"/>
    <property type="match status" value="1"/>
</dbReference>
<dbReference type="Pfam" id="PF00072">
    <property type="entry name" value="Response_reg"/>
    <property type="match status" value="1"/>
</dbReference>
<evidence type="ECO:0000313" key="7">
    <source>
        <dbReference type="Proteomes" id="UP000425817"/>
    </source>
</evidence>
<protein>
    <submittedName>
        <fullName evidence="6">Response regulator</fullName>
    </submittedName>
</protein>
<dbReference type="SMART" id="SM00421">
    <property type="entry name" value="HTH_LUXR"/>
    <property type="match status" value="1"/>
</dbReference>
<dbReference type="SUPFAM" id="SSF46894">
    <property type="entry name" value="C-terminal effector domain of the bipartite response regulators"/>
    <property type="match status" value="1"/>
</dbReference>